<dbReference type="CDD" id="cd04480">
    <property type="entry name" value="RPA1_DBD_A_like"/>
    <property type="match status" value="1"/>
</dbReference>
<accession>A0ABU6U6E3</accession>
<name>A0ABU6U6E3_9FABA</name>
<gene>
    <name evidence="2" type="ORF">PIB30_004815</name>
</gene>
<dbReference type="PANTHER" id="PTHR47165:SF4">
    <property type="entry name" value="OS03G0429900 PROTEIN"/>
    <property type="match status" value="1"/>
</dbReference>
<feature type="domain" description="Replication protein A 70 kDa DNA-binding subunit B/D first OB fold" evidence="1">
    <location>
        <begin position="14"/>
        <end position="117"/>
    </location>
</feature>
<protein>
    <recommendedName>
        <fullName evidence="1">Replication protein A 70 kDa DNA-binding subunit B/D first OB fold domain-containing protein</fullName>
    </recommendedName>
</protein>
<dbReference type="InterPro" id="IPR012340">
    <property type="entry name" value="NA-bd_OB-fold"/>
</dbReference>
<dbReference type="Gene3D" id="2.40.50.140">
    <property type="entry name" value="Nucleic acid-binding proteins"/>
    <property type="match status" value="1"/>
</dbReference>
<sequence>MAEARAVVPGNIPHDKVADVCASKLDWNLVIGVVRMYELPLPSNPKDFYQVDMILQDSQGDCIQCSIPKPMFCFFKTLLQEFGIYNMRDFIVRTPGRGVRTTSHRFSLTFYQKTSVNRLSIQAFPFTPFRITPFAEVVAMTQAQQFHLISKILCIWGYLIRKLCPKLFSKLMC</sequence>
<dbReference type="InterPro" id="IPR003871">
    <property type="entry name" value="RFA1B/D_OB_1st"/>
</dbReference>
<dbReference type="Pfam" id="PF02721">
    <property type="entry name" value="DUF223"/>
    <property type="match status" value="1"/>
</dbReference>
<dbReference type="EMBL" id="JASCZI010120838">
    <property type="protein sequence ID" value="MED6155383.1"/>
    <property type="molecule type" value="Genomic_DNA"/>
</dbReference>
<dbReference type="Proteomes" id="UP001341840">
    <property type="component" value="Unassembled WGS sequence"/>
</dbReference>
<organism evidence="2 3">
    <name type="scientific">Stylosanthes scabra</name>
    <dbReference type="NCBI Taxonomy" id="79078"/>
    <lineage>
        <taxon>Eukaryota</taxon>
        <taxon>Viridiplantae</taxon>
        <taxon>Streptophyta</taxon>
        <taxon>Embryophyta</taxon>
        <taxon>Tracheophyta</taxon>
        <taxon>Spermatophyta</taxon>
        <taxon>Magnoliopsida</taxon>
        <taxon>eudicotyledons</taxon>
        <taxon>Gunneridae</taxon>
        <taxon>Pentapetalae</taxon>
        <taxon>rosids</taxon>
        <taxon>fabids</taxon>
        <taxon>Fabales</taxon>
        <taxon>Fabaceae</taxon>
        <taxon>Papilionoideae</taxon>
        <taxon>50 kb inversion clade</taxon>
        <taxon>dalbergioids sensu lato</taxon>
        <taxon>Dalbergieae</taxon>
        <taxon>Pterocarpus clade</taxon>
        <taxon>Stylosanthes</taxon>
    </lineage>
</organism>
<comment type="caution">
    <text evidence="2">The sequence shown here is derived from an EMBL/GenBank/DDBJ whole genome shotgun (WGS) entry which is preliminary data.</text>
</comment>
<keyword evidence="3" id="KW-1185">Reference proteome</keyword>
<dbReference type="SUPFAM" id="SSF50249">
    <property type="entry name" value="Nucleic acid-binding proteins"/>
    <property type="match status" value="1"/>
</dbReference>
<evidence type="ECO:0000313" key="2">
    <source>
        <dbReference type="EMBL" id="MED6155383.1"/>
    </source>
</evidence>
<proteinExistence type="predicted"/>
<evidence type="ECO:0000259" key="1">
    <source>
        <dbReference type="Pfam" id="PF02721"/>
    </source>
</evidence>
<evidence type="ECO:0000313" key="3">
    <source>
        <dbReference type="Proteomes" id="UP001341840"/>
    </source>
</evidence>
<dbReference type="PANTHER" id="PTHR47165">
    <property type="entry name" value="OS03G0429900 PROTEIN"/>
    <property type="match status" value="1"/>
</dbReference>
<reference evidence="2 3" key="1">
    <citation type="journal article" date="2023" name="Plants (Basel)">
        <title>Bridging the Gap: Combining Genomics and Transcriptomics Approaches to Understand Stylosanthes scabra, an Orphan Legume from the Brazilian Caatinga.</title>
        <authorList>
            <person name="Ferreira-Neto J.R.C."/>
            <person name="da Silva M.D."/>
            <person name="Binneck E."/>
            <person name="de Melo N.F."/>
            <person name="da Silva R.H."/>
            <person name="de Melo A.L.T.M."/>
            <person name="Pandolfi V."/>
            <person name="Bustamante F.O."/>
            <person name="Brasileiro-Vidal A.C."/>
            <person name="Benko-Iseppon A.M."/>
        </authorList>
    </citation>
    <scope>NUCLEOTIDE SEQUENCE [LARGE SCALE GENOMIC DNA]</scope>
    <source>
        <tissue evidence="2">Leaves</tissue>
    </source>
</reference>